<feature type="non-terminal residue" evidence="1">
    <location>
        <position position="1"/>
    </location>
</feature>
<organism evidence="1 2">
    <name type="scientific">Caligus rogercresseyi</name>
    <name type="common">Sea louse</name>
    <dbReference type="NCBI Taxonomy" id="217165"/>
    <lineage>
        <taxon>Eukaryota</taxon>
        <taxon>Metazoa</taxon>
        <taxon>Ecdysozoa</taxon>
        <taxon>Arthropoda</taxon>
        <taxon>Crustacea</taxon>
        <taxon>Multicrustacea</taxon>
        <taxon>Hexanauplia</taxon>
        <taxon>Copepoda</taxon>
        <taxon>Siphonostomatoida</taxon>
        <taxon>Caligidae</taxon>
        <taxon>Caligus</taxon>
    </lineage>
</organism>
<evidence type="ECO:0000313" key="2">
    <source>
        <dbReference type="Proteomes" id="UP000595437"/>
    </source>
</evidence>
<dbReference type="Proteomes" id="UP000595437">
    <property type="component" value="Chromosome 3"/>
</dbReference>
<proteinExistence type="predicted"/>
<protein>
    <submittedName>
        <fullName evidence="1">Ret protooncogene</fullName>
    </submittedName>
</protein>
<gene>
    <name evidence="1" type="ORF">FKW44_004309</name>
</gene>
<keyword evidence="2" id="KW-1185">Reference proteome</keyword>
<dbReference type="AlphaFoldDB" id="A0A7T8KAJ6"/>
<accession>A0A7T8KAJ6</accession>
<reference evidence="2" key="1">
    <citation type="submission" date="2021-01" db="EMBL/GenBank/DDBJ databases">
        <title>Caligus Genome Assembly.</title>
        <authorList>
            <person name="Gallardo-Escarate C."/>
        </authorList>
    </citation>
    <scope>NUCLEOTIDE SEQUENCE [LARGE SCALE GENOMIC DNA]</scope>
</reference>
<dbReference type="OrthoDB" id="6433350at2759"/>
<sequence length="60" mass="6875">YQIMTGCWSHNPDARPTFKNLIIRLEVLLQDAAKYLDISQSLVNNKTYLEPISSSTIFTD</sequence>
<evidence type="ECO:0000313" key="1">
    <source>
        <dbReference type="EMBL" id="QQP52224.1"/>
    </source>
</evidence>
<dbReference type="EMBL" id="CP045892">
    <property type="protein sequence ID" value="QQP52224.1"/>
    <property type="molecule type" value="Genomic_DNA"/>
</dbReference>
<name>A0A7T8KAJ6_CALRO</name>
<feature type="non-terminal residue" evidence="1">
    <location>
        <position position="60"/>
    </location>
</feature>